<reference evidence="11 12" key="1">
    <citation type="submission" date="2021-03" db="EMBL/GenBank/DDBJ databases">
        <title>Geobacter metallireducens gen. nov. sp. nov., a microorganism capable of coupling the complete oxidation of organic compounds to the reduction of iron and other metals.</title>
        <authorList>
            <person name="Li Y."/>
        </authorList>
    </citation>
    <scope>NUCLEOTIDE SEQUENCE [LARGE SCALE GENOMIC DNA]</scope>
    <source>
        <strain evidence="11 12">Jerry-YX</strain>
    </source>
</reference>
<evidence type="ECO:0000259" key="10">
    <source>
        <dbReference type="PROSITE" id="PS51012"/>
    </source>
</evidence>
<name>A0ABX7Q1J1_9BACT</name>
<keyword evidence="7 9" id="KW-1133">Transmembrane helix</keyword>
<dbReference type="InterPro" id="IPR000412">
    <property type="entry name" value="ABC_2_transport"/>
</dbReference>
<dbReference type="Pfam" id="PF01061">
    <property type="entry name" value="ABC2_membrane"/>
    <property type="match status" value="1"/>
</dbReference>
<dbReference type="PRINTS" id="PR00164">
    <property type="entry name" value="ABC2TRNSPORT"/>
</dbReference>
<evidence type="ECO:0000313" key="12">
    <source>
        <dbReference type="Proteomes" id="UP000663651"/>
    </source>
</evidence>
<evidence type="ECO:0000256" key="4">
    <source>
        <dbReference type="ARBA" id="ARBA00022475"/>
    </source>
</evidence>
<comment type="similarity">
    <text evidence="2 9">Belongs to the ABC-2 integral membrane protein family.</text>
</comment>
<keyword evidence="6 9" id="KW-0812">Transmembrane</keyword>
<protein>
    <recommendedName>
        <fullName evidence="9">Transport permease protein</fullName>
    </recommendedName>
</protein>
<feature type="transmembrane region" description="Helical" evidence="9">
    <location>
        <begin position="143"/>
        <end position="164"/>
    </location>
</feature>
<feature type="domain" description="ABC transmembrane type-2" evidence="10">
    <location>
        <begin position="34"/>
        <end position="254"/>
    </location>
</feature>
<feature type="transmembrane region" description="Helical" evidence="9">
    <location>
        <begin position="33"/>
        <end position="57"/>
    </location>
</feature>
<keyword evidence="5" id="KW-0997">Cell inner membrane</keyword>
<feature type="transmembrane region" description="Helical" evidence="9">
    <location>
        <begin position="69"/>
        <end position="93"/>
    </location>
</feature>
<dbReference type="InterPro" id="IPR013525">
    <property type="entry name" value="ABC2_TM"/>
</dbReference>
<sequence>MSILDDIKKLHAFQDLLLIYVWRELSIRYKHTVLGIVWAVIQPLCMMGLFTVVFTVIMPTKVSSYPYPVFFYTALISWNFFASSLQTAIPCLAENYNLVTKIYFPREILPLSGAGLAFIDFLIAGLLLVPLYLYFGITFTWQMLYVIPLALLLILFTISTCLVFSAMNVYYRDVKLLMNFLVQLWFFATPVIYSLDAAPMGLKLALLCNPLTFIIENMRRCLLEGRGVILWQLAVMAVLVGGYAVCSYRVFKITEKKFADVI</sequence>
<evidence type="ECO:0000313" key="11">
    <source>
        <dbReference type="EMBL" id="QSV44935.1"/>
    </source>
</evidence>
<dbReference type="PROSITE" id="PS51012">
    <property type="entry name" value="ABC_TM2"/>
    <property type="match status" value="1"/>
</dbReference>
<evidence type="ECO:0000256" key="3">
    <source>
        <dbReference type="ARBA" id="ARBA00022448"/>
    </source>
</evidence>
<keyword evidence="8 9" id="KW-0472">Membrane</keyword>
<organism evidence="11 12">
    <name type="scientific">Geobacter benzoatilyticus</name>
    <dbReference type="NCBI Taxonomy" id="2815309"/>
    <lineage>
        <taxon>Bacteria</taxon>
        <taxon>Pseudomonadati</taxon>
        <taxon>Thermodesulfobacteriota</taxon>
        <taxon>Desulfuromonadia</taxon>
        <taxon>Geobacterales</taxon>
        <taxon>Geobacteraceae</taxon>
        <taxon>Geobacter</taxon>
    </lineage>
</organism>
<keyword evidence="12" id="KW-1185">Reference proteome</keyword>
<accession>A0ABX7Q1J1</accession>
<proteinExistence type="inferred from homology"/>
<dbReference type="InterPro" id="IPR047817">
    <property type="entry name" value="ABC2_TM_bact-type"/>
</dbReference>
<dbReference type="PANTHER" id="PTHR30413:SF8">
    <property type="entry name" value="TRANSPORT PERMEASE PROTEIN"/>
    <property type="match status" value="1"/>
</dbReference>
<keyword evidence="3 9" id="KW-0813">Transport</keyword>
<gene>
    <name evidence="11" type="ORF">JZM60_12345</name>
</gene>
<dbReference type="Proteomes" id="UP000663651">
    <property type="component" value="Chromosome"/>
</dbReference>
<evidence type="ECO:0000256" key="8">
    <source>
        <dbReference type="ARBA" id="ARBA00023136"/>
    </source>
</evidence>
<keyword evidence="4 9" id="KW-1003">Cell membrane</keyword>
<dbReference type="RefSeq" id="WP_207162749.1">
    <property type="nucleotide sequence ID" value="NZ_CP071382.1"/>
</dbReference>
<dbReference type="PANTHER" id="PTHR30413">
    <property type="entry name" value="INNER MEMBRANE TRANSPORT PERMEASE"/>
    <property type="match status" value="1"/>
</dbReference>
<evidence type="ECO:0000256" key="7">
    <source>
        <dbReference type="ARBA" id="ARBA00022989"/>
    </source>
</evidence>
<evidence type="ECO:0000256" key="6">
    <source>
        <dbReference type="ARBA" id="ARBA00022692"/>
    </source>
</evidence>
<evidence type="ECO:0000256" key="1">
    <source>
        <dbReference type="ARBA" id="ARBA00004429"/>
    </source>
</evidence>
<feature type="transmembrane region" description="Helical" evidence="9">
    <location>
        <begin position="114"/>
        <end position="137"/>
    </location>
</feature>
<evidence type="ECO:0000256" key="2">
    <source>
        <dbReference type="ARBA" id="ARBA00007783"/>
    </source>
</evidence>
<comment type="subcellular location">
    <subcellularLocation>
        <location evidence="1">Cell inner membrane</location>
        <topology evidence="1">Multi-pass membrane protein</topology>
    </subcellularLocation>
    <subcellularLocation>
        <location evidence="9">Cell membrane</location>
        <topology evidence="9">Multi-pass membrane protein</topology>
    </subcellularLocation>
</comment>
<evidence type="ECO:0000256" key="9">
    <source>
        <dbReference type="RuleBase" id="RU361157"/>
    </source>
</evidence>
<feature type="transmembrane region" description="Helical" evidence="9">
    <location>
        <begin position="176"/>
        <end position="195"/>
    </location>
</feature>
<dbReference type="EMBL" id="CP071382">
    <property type="protein sequence ID" value="QSV44935.1"/>
    <property type="molecule type" value="Genomic_DNA"/>
</dbReference>
<evidence type="ECO:0000256" key="5">
    <source>
        <dbReference type="ARBA" id="ARBA00022519"/>
    </source>
</evidence>
<feature type="transmembrane region" description="Helical" evidence="9">
    <location>
        <begin position="228"/>
        <end position="251"/>
    </location>
</feature>